<feature type="transmembrane region" description="Helical" evidence="7">
    <location>
        <begin position="90"/>
        <end position="117"/>
    </location>
</feature>
<evidence type="ECO:0000256" key="2">
    <source>
        <dbReference type="ARBA" id="ARBA00022475"/>
    </source>
</evidence>
<evidence type="ECO:0000256" key="3">
    <source>
        <dbReference type="ARBA" id="ARBA00022692"/>
    </source>
</evidence>
<evidence type="ECO:0000313" key="9">
    <source>
        <dbReference type="EMBL" id="MFC4134680.1"/>
    </source>
</evidence>
<evidence type="ECO:0000313" key="10">
    <source>
        <dbReference type="Proteomes" id="UP001595816"/>
    </source>
</evidence>
<feature type="transmembrane region" description="Helical" evidence="7">
    <location>
        <begin position="375"/>
        <end position="398"/>
    </location>
</feature>
<keyword evidence="4 7" id="KW-1133">Transmembrane helix</keyword>
<dbReference type="Pfam" id="PF07690">
    <property type="entry name" value="MFS_1"/>
    <property type="match status" value="2"/>
</dbReference>
<feature type="domain" description="Major facilitator superfamily (MFS) profile" evidence="8">
    <location>
        <begin position="254"/>
        <end position="435"/>
    </location>
</feature>
<proteinExistence type="predicted"/>
<feature type="transmembrane region" description="Helical" evidence="7">
    <location>
        <begin position="345"/>
        <end position="363"/>
    </location>
</feature>
<organism evidence="9 10">
    <name type="scientific">Hamadaea flava</name>
    <dbReference type="NCBI Taxonomy" id="1742688"/>
    <lineage>
        <taxon>Bacteria</taxon>
        <taxon>Bacillati</taxon>
        <taxon>Actinomycetota</taxon>
        <taxon>Actinomycetes</taxon>
        <taxon>Micromonosporales</taxon>
        <taxon>Micromonosporaceae</taxon>
        <taxon>Hamadaea</taxon>
    </lineage>
</organism>
<keyword evidence="10" id="KW-1185">Reference proteome</keyword>
<dbReference type="InterPro" id="IPR036259">
    <property type="entry name" value="MFS_trans_sf"/>
</dbReference>
<dbReference type="InterPro" id="IPR020846">
    <property type="entry name" value="MFS_dom"/>
</dbReference>
<evidence type="ECO:0000256" key="6">
    <source>
        <dbReference type="SAM" id="MobiDB-lite"/>
    </source>
</evidence>
<dbReference type="EMBL" id="JBHSAY010000015">
    <property type="protein sequence ID" value="MFC4134680.1"/>
    <property type="molecule type" value="Genomic_DNA"/>
</dbReference>
<protein>
    <submittedName>
        <fullName evidence="9">MFS transporter</fullName>
    </submittedName>
</protein>
<dbReference type="Proteomes" id="UP001595816">
    <property type="component" value="Unassembled WGS sequence"/>
</dbReference>
<feature type="transmembrane region" description="Helical" evidence="7">
    <location>
        <begin position="290"/>
        <end position="309"/>
    </location>
</feature>
<keyword evidence="2" id="KW-1003">Cell membrane</keyword>
<evidence type="ECO:0000256" key="4">
    <source>
        <dbReference type="ARBA" id="ARBA00022989"/>
    </source>
</evidence>
<name>A0ABV8LV75_9ACTN</name>
<sequence>MTALLETPVRRARRDWRLLWSAGAISSLGDGAFLAALPLLAATMTTDPRLIAGVTAWGTLPWLLAALPAGAVADRLDARRTLMVVQLAQALLIGVLAVLVTVRSGGILAVYAVAFAVGLAETLAKVSGQRLLPAVVDPADLEKANGRQNGALFANRQFLGQPLGAFLFSVAAGLPFWVDVASFLVSAILVHRIGRSSGVASGAASGVSSGASPGLPSGVSSGASSGRSAQRSVGRSLQREIAAGVRWLASHRLLRTLSLLAGVANLANFLAMATFVLFVRDRLGVSDAAYGVVVALTGIGGVLGSFLSGRIVGRFGGRRTVTTTLFVTPTAMIVLGLYAHDIVTLTALASVTTFSASLWNVAVMSVRQRAVPADLMGRVASVGLLLAFGTQPIGALLGGYVAQWWGLAAPWIVAGVLRLVAAVASLRPLAAWPRS</sequence>
<dbReference type="RefSeq" id="WP_253761175.1">
    <property type="nucleotide sequence ID" value="NZ_JAMZDZ010000001.1"/>
</dbReference>
<comment type="subcellular location">
    <subcellularLocation>
        <location evidence="1">Cell membrane</location>
        <topology evidence="1">Multi-pass membrane protein</topology>
    </subcellularLocation>
</comment>
<accession>A0ABV8LV75</accession>
<feature type="transmembrane region" description="Helical" evidence="7">
    <location>
        <begin position="50"/>
        <end position="69"/>
    </location>
</feature>
<feature type="transmembrane region" description="Helical" evidence="7">
    <location>
        <begin position="18"/>
        <end position="44"/>
    </location>
</feature>
<dbReference type="SUPFAM" id="SSF103473">
    <property type="entry name" value="MFS general substrate transporter"/>
    <property type="match status" value="1"/>
</dbReference>
<keyword evidence="3 7" id="KW-0812">Transmembrane</keyword>
<evidence type="ECO:0000259" key="8">
    <source>
        <dbReference type="PROSITE" id="PS50850"/>
    </source>
</evidence>
<dbReference type="PROSITE" id="PS50850">
    <property type="entry name" value="MFS"/>
    <property type="match status" value="1"/>
</dbReference>
<feature type="transmembrane region" description="Helical" evidence="7">
    <location>
        <begin position="321"/>
        <end position="339"/>
    </location>
</feature>
<dbReference type="PANTHER" id="PTHR23513:SF6">
    <property type="entry name" value="MAJOR FACILITATOR SUPERFAMILY ASSOCIATED DOMAIN-CONTAINING PROTEIN"/>
    <property type="match status" value="1"/>
</dbReference>
<keyword evidence="5 7" id="KW-0472">Membrane</keyword>
<reference evidence="10" key="1">
    <citation type="journal article" date="2019" name="Int. J. Syst. Evol. Microbiol.">
        <title>The Global Catalogue of Microorganisms (GCM) 10K type strain sequencing project: providing services to taxonomists for standard genome sequencing and annotation.</title>
        <authorList>
            <consortium name="The Broad Institute Genomics Platform"/>
            <consortium name="The Broad Institute Genome Sequencing Center for Infectious Disease"/>
            <person name="Wu L."/>
            <person name="Ma J."/>
        </authorList>
    </citation>
    <scope>NUCLEOTIDE SEQUENCE [LARGE SCALE GENOMIC DNA]</scope>
    <source>
        <strain evidence="10">CGMCC 4.7289</strain>
    </source>
</reference>
<feature type="transmembrane region" description="Helical" evidence="7">
    <location>
        <begin position="256"/>
        <end position="278"/>
    </location>
</feature>
<gene>
    <name evidence="9" type="ORF">ACFOZ4_29065</name>
</gene>
<evidence type="ECO:0000256" key="5">
    <source>
        <dbReference type="ARBA" id="ARBA00023136"/>
    </source>
</evidence>
<dbReference type="InterPro" id="IPR011701">
    <property type="entry name" value="MFS"/>
</dbReference>
<feature type="region of interest" description="Disordered" evidence="6">
    <location>
        <begin position="209"/>
        <end position="229"/>
    </location>
</feature>
<evidence type="ECO:0000256" key="7">
    <source>
        <dbReference type="SAM" id="Phobius"/>
    </source>
</evidence>
<dbReference type="PANTHER" id="PTHR23513">
    <property type="entry name" value="INTEGRAL MEMBRANE EFFLUX PROTEIN-RELATED"/>
    <property type="match status" value="1"/>
</dbReference>
<dbReference type="CDD" id="cd06173">
    <property type="entry name" value="MFS_MefA_like"/>
    <property type="match status" value="1"/>
</dbReference>
<dbReference type="Gene3D" id="1.20.1250.20">
    <property type="entry name" value="MFS general substrate transporter like domains"/>
    <property type="match status" value="1"/>
</dbReference>
<comment type="caution">
    <text evidence="9">The sequence shown here is derived from an EMBL/GenBank/DDBJ whole genome shotgun (WGS) entry which is preliminary data.</text>
</comment>
<feature type="transmembrane region" description="Helical" evidence="7">
    <location>
        <begin position="165"/>
        <end position="190"/>
    </location>
</feature>
<evidence type="ECO:0000256" key="1">
    <source>
        <dbReference type="ARBA" id="ARBA00004651"/>
    </source>
</evidence>
<feature type="transmembrane region" description="Helical" evidence="7">
    <location>
        <begin position="404"/>
        <end position="426"/>
    </location>
</feature>